<keyword evidence="6 7" id="KW-0472">Membrane</keyword>
<evidence type="ECO:0000313" key="8">
    <source>
        <dbReference type="EMBL" id="TQJ10148.1"/>
    </source>
</evidence>
<protein>
    <submittedName>
        <fullName evidence="8">Flagellar biosynthetic protein FliR</fullName>
    </submittedName>
</protein>
<keyword evidence="4 7" id="KW-0812">Transmembrane</keyword>
<evidence type="ECO:0000256" key="6">
    <source>
        <dbReference type="ARBA" id="ARBA00023136"/>
    </source>
</evidence>
<dbReference type="RefSeq" id="WP_141849413.1">
    <property type="nucleotide sequence ID" value="NZ_BAAAPR010000001.1"/>
</dbReference>
<dbReference type="Proteomes" id="UP000317893">
    <property type="component" value="Unassembled WGS sequence"/>
</dbReference>
<feature type="transmembrane region" description="Helical" evidence="7">
    <location>
        <begin position="167"/>
        <end position="200"/>
    </location>
</feature>
<organism evidence="8 9">
    <name type="scientific">Lapillicoccus jejuensis</name>
    <dbReference type="NCBI Taxonomy" id="402171"/>
    <lineage>
        <taxon>Bacteria</taxon>
        <taxon>Bacillati</taxon>
        <taxon>Actinomycetota</taxon>
        <taxon>Actinomycetes</taxon>
        <taxon>Micrococcales</taxon>
        <taxon>Intrasporangiaceae</taxon>
        <taxon>Lapillicoccus</taxon>
    </lineage>
</organism>
<dbReference type="GO" id="GO:0006605">
    <property type="term" value="P:protein targeting"/>
    <property type="evidence" value="ECO:0007669"/>
    <property type="project" value="InterPro"/>
</dbReference>
<dbReference type="OrthoDB" id="9807748at2"/>
<evidence type="ECO:0000256" key="3">
    <source>
        <dbReference type="ARBA" id="ARBA00022475"/>
    </source>
</evidence>
<feature type="transmembrane region" description="Helical" evidence="7">
    <location>
        <begin position="212"/>
        <end position="232"/>
    </location>
</feature>
<sequence>MTIAIAGDALVGYLLASARILAWLLVVPPFSSKALPGTAKVVLAVGLAVAVAPASKVAVPTDAVGLAVVAGEQVLVGGMLGFVTYLVFAAVSAAGSLVDVFGGFSLAQAFDPMSVNQNSVFGTFHQFLATALLFTTKTHLLVIGGLLETFRVLPVGQMPAMPHSANVLTTGATLMFLSAVQIALPMVAVLVLADLGLALMTKVAPQLNAMNVMFPAKIGLVLLILGMSFPVLPGVVSRLGGLATQAMAAVVGAG</sequence>
<comment type="caution">
    <text evidence="8">The sequence shown here is derived from an EMBL/GenBank/DDBJ whole genome shotgun (WGS) entry which is preliminary data.</text>
</comment>
<feature type="transmembrane region" description="Helical" evidence="7">
    <location>
        <begin position="127"/>
        <end position="147"/>
    </location>
</feature>
<evidence type="ECO:0000256" key="5">
    <source>
        <dbReference type="ARBA" id="ARBA00022989"/>
    </source>
</evidence>
<keyword evidence="8" id="KW-0966">Cell projection</keyword>
<evidence type="ECO:0000256" key="1">
    <source>
        <dbReference type="ARBA" id="ARBA00004651"/>
    </source>
</evidence>
<keyword evidence="8" id="KW-0969">Cilium</keyword>
<evidence type="ECO:0000256" key="4">
    <source>
        <dbReference type="ARBA" id="ARBA00022692"/>
    </source>
</evidence>
<name>A0A542E467_9MICO</name>
<reference evidence="8 9" key="1">
    <citation type="submission" date="2019-06" db="EMBL/GenBank/DDBJ databases">
        <title>Sequencing the genomes of 1000 actinobacteria strains.</title>
        <authorList>
            <person name="Klenk H.-P."/>
        </authorList>
    </citation>
    <scope>NUCLEOTIDE SEQUENCE [LARGE SCALE GENOMIC DNA]</scope>
    <source>
        <strain evidence="8 9">DSM 18607</strain>
    </source>
</reference>
<keyword evidence="3" id="KW-1003">Cell membrane</keyword>
<proteinExistence type="inferred from homology"/>
<feature type="transmembrane region" description="Helical" evidence="7">
    <location>
        <begin position="6"/>
        <end position="27"/>
    </location>
</feature>
<keyword evidence="9" id="KW-1185">Reference proteome</keyword>
<dbReference type="PANTHER" id="PTHR30065:SF1">
    <property type="entry name" value="SURFACE PRESENTATION OF ANTIGENS PROTEIN SPAR"/>
    <property type="match status" value="1"/>
</dbReference>
<dbReference type="PANTHER" id="PTHR30065">
    <property type="entry name" value="FLAGELLAR BIOSYNTHETIC PROTEIN FLIR"/>
    <property type="match status" value="1"/>
</dbReference>
<evidence type="ECO:0000256" key="7">
    <source>
        <dbReference type="SAM" id="Phobius"/>
    </source>
</evidence>
<feature type="transmembrane region" description="Helical" evidence="7">
    <location>
        <begin position="79"/>
        <end position="106"/>
    </location>
</feature>
<comment type="similarity">
    <text evidence="2">Belongs to the FliR/MopE/SpaR family.</text>
</comment>
<gene>
    <name evidence="8" type="ORF">FB458_3267</name>
</gene>
<comment type="subcellular location">
    <subcellularLocation>
        <location evidence="1">Cell membrane</location>
        <topology evidence="1">Multi-pass membrane protein</topology>
    </subcellularLocation>
</comment>
<dbReference type="EMBL" id="VFMN01000001">
    <property type="protein sequence ID" value="TQJ10148.1"/>
    <property type="molecule type" value="Genomic_DNA"/>
</dbReference>
<dbReference type="InterPro" id="IPR002010">
    <property type="entry name" value="T3SS_IM_R"/>
</dbReference>
<feature type="transmembrane region" description="Helical" evidence="7">
    <location>
        <begin position="39"/>
        <end position="59"/>
    </location>
</feature>
<dbReference type="PRINTS" id="PR00953">
    <property type="entry name" value="TYPE3IMRPROT"/>
</dbReference>
<keyword evidence="5 7" id="KW-1133">Transmembrane helix</keyword>
<dbReference type="GO" id="GO:0005886">
    <property type="term" value="C:plasma membrane"/>
    <property type="evidence" value="ECO:0007669"/>
    <property type="project" value="UniProtKB-SubCell"/>
</dbReference>
<accession>A0A542E467</accession>
<evidence type="ECO:0000256" key="2">
    <source>
        <dbReference type="ARBA" id="ARBA00009772"/>
    </source>
</evidence>
<dbReference type="AlphaFoldDB" id="A0A542E467"/>
<dbReference type="Pfam" id="PF01311">
    <property type="entry name" value="Bac_export_1"/>
    <property type="match status" value="1"/>
</dbReference>
<keyword evidence="8" id="KW-0282">Flagellum</keyword>
<evidence type="ECO:0000313" key="9">
    <source>
        <dbReference type="Proteomes" id="UP000317893"/>
    </source>
</evidence>